<sequence length="426" mass="49713">MPLPQHQLVHVLFHRHQRGQQVFRHADHQEQCDPGQEYKACRQEDLQPSDLALQMLNQRGVRVVSKTFEQFVVLIDEVISRKQEQNSAPRNGRDHVPAILVLEGFVQYEAAGTLSLRHALRFDHSSSIQHMSHLSAGCVLCRVQLFSKRSKFTEDSMSLSPAFATAGSKPQDTLRLRSHENQRLRSLIYVLFLTLVVLLSAIESRAQNEGPESTTLVDESYSLKADREAFEELRKNIPVNVKKDNDEKAFMDGLVSDLSRTPSEVRGKFSSIVNKKRDLFNKDMTKAREQFGKIQKKERDEFTKDLAEKRKAFAKTKSTSDERKEFYDEHESKRKDFYESQKEKRDQFEADMRDKRKNFDDYIRSKTDEFNQLHRDYTKRFEENKKALADQKKQAELKKKQQQQDLEKEYEAIRKQDPTILGPTGE</sequence>
<feature type="region of interest" description="Disordered" evidence="1">
    <location>
        <begin position="392"/>
        <end position="426"/>
    </location>
</feature>
<keyword evidence="3" id="KW-1185">Reference proteome</keyword>
<dbReference type="HOGENOM" id="CLU_643513_0_0_7"/>
<dbReference type="KEGG" id="bba:Bd0641"/>
<organism evidence="2 3">
    <name type="scientific">Bdellovibrio bacteriovorus (strain ATCC 15356 / DSM 50701 / NCIMB 9529 / HD100)</name>
    <dbReference type="NCBI Taxonomy" id="264462"/>
    <lineage>
        <taxon>Bacteria</taxon>
        <taxon>Pseudomonadati</taxon>
        <taxon>Bdellovibrionota</taxon>
        <taxon>Bdellovibrionia</taxon>
        <taxon>Bdellovibrionales</taxon>
        <taxon>Pseudobdellovibrionaceae</taxon>
        <taxon>Bdellovibrio</taxon>
    </lineage>
</organism>
<gene>
    <name evidence="2" type="ordered locus">Bd0641</name>
</gene>
<dbReference type="AlphaFoldDB" id="Q6MQ44"/>
<feature type="compositionally biased region" description="Basic and acidic residues" evidence="1">
    <location>
        <begin position="405"/>
        <end position="417"/>
    </location>
</feature>
<evidence type="ECO:0000256" key="1">
    <source>
        <dbReference type="SAM" id="MobiDB-lite"/>
    </source>
</evidence>
<accession>Q6MQ44</accession>
<dbReference type="EMBL" id="BX842647">
    <property type="protein sequence ID" value="CAE78603.1"/>
    <property type="molecule type" value="Genomic_DNA"/>
</dbReference>
<name>Q6MQ44_BDEBA</name>
<protein>
    <submittedName>
        <fullName evidence="2">Uncharacterized protein</fullName>
    </submittedName>
</protein>
<feature type="region of interest" description="Disordered" evidence="1">
    <location>
        <begin position="319"/>
        <end position="365"/>
    </location>
</feature>
<dbReference type="Proteomes" id="UP000008080">
    <property type="component" value="Chromosome"/>
</dbReference>
<evidence type="ECO:0000313" key="3">
    <source>
        <dbReference type="Proteomes" id="UP000008080"/>
    </source>
</evidence>
<evidence type="ECO:0000313" key="2">
    <source>
        <dbReference type="EMBL" id="CAE78603.1"/>
    </source>
</evidence>
<reference evidence="2 3" key="1">
    <citation type="journal article" date="2004" name="Science">
        <title>A predator unmasked: life cycle of Bdellovibrio bacteriovorus from a genomic perspective.</title>
        <authorList>
            <person name="Rendulic S."/>
            <person name="Jagtap P."/>
            <person name="Rosinus A."/>
            <person name="Eppinger M."/>
            <person name="Baar C."/>
            <person name="Lanz C."/>
            <person name="Keller H."/>
            <person name="Lambert C."/>
            <person name="Evans K.J."/>
            <person name="Goesmann A."/>
            <person name="Meyer F."/>
            <person name="Sockett R.E."/>
            <person name="Schuster S.C."/>
        </authorList>
    </citation>
    <scope>NUCLEOTIDE SEQUENCE [LARGE SCALE GENOMIC DNA]</scope>
    <source>
        <strain evidence="3">ATCC 15356 / DSM 50701 / NCIMB 9529 / HD100</strain>
    </source>
</reference>
<proteinExistence type="predicted"/>
<dbReference type="eggNOG" id="COG2348">
    <property type="taxonomic scope" value="Bacteria"/>
</dbReference>